<feature type="transmembrane region" description="Helical" evidence="9">
    <location>
        <begin position="161"/>
        <end position="178"/>
    </location>
</feature>
<dbReference type="Proteomes" id="UP000824219">
    <property type="component" value="Linkage Group LG06"/>
</dbReference>
<comment type="subcellular location">
    <subcellularLocation>
        <location evidence="1">Nucleus inner membrane</location>
        <topology evidence="1">Multi-pass membrane protein</topology>
        <orientation evidence="1">Nucleoplasmic side</orientation>
    </subcellularLocation>
</comment>
<evidence type="ECO:0000313" key="11">
    <source>
        <dbReference type="Proteomes" id="UP000824219"/>
    </source>
</evidence>
<dbReference type="EMBL" id="JAHKSW010000006">
    <property type="protein sequence ID" value="KAG7330792.1"/>
    <property type="molecule type" value="Genomic_DNA"/>
</dbReference>
<keyword evidence="5 9" id="KW-1133">Transmembrane helix</keyword>
<dbReference type="Pfam" id="PF10225">
    <property type="entry name" value="NEMP"/>
    <property type="match status" value="1"/>
</dbReference>
<evidence type="ECO:0000256" key="1">
    <source>
        <dbReference type="ARBA" id="ARBA00004575"/>
    </source>
</evidence>
<organism evidence="10 11">
    <name type="scientific">Hemibagrus wyckioides</name>
    <dbReference type="NCBI Taxonomy" id="337641"/>
    <lineage>
        <taxon>Eukaryota</taxon>
        <taxon>Metazoa</taxon>
        <taxon>Chordata</taxon>
        <taxon>Craniata</taxon>
        <taxon>Vertebrata</taxon>
        <taxon>Euteleostomi</taxon>
        <taxon>Actinopterygii</taxon>
        <taxon>Neopterygii</taxon>
        <taxon>Teleostei</taxon>
        <taxon>Ostariophysi</taxon>
        <taxon>Siluriformes</taxon>
        <taxon>Bagridae</taxon>
        <taxon>Hemibagrus</taxon>
    </lineage>
</organism>
<evidence type="ECO:0000256" key="6">
    <source>
        <dbReference type="ARBA" id="ARBA00023136"/>
    </source>
</evidence>
<evidence type="ECO:0000256" key="8">
    <source>
        <dbReference type="SAM" id="MobiDB-lite"/>
    </source>
</evidence>
<evidence type="ECO:0000313" key="10">
    <source>
        <dbReference type="EMBL" id="KAG7330792.1"/>
    </source>
</evidence>
<evidence type="ECO:0000256" key="2">
    <source>
        <dbReference type="ARBA" id="ARBA00005748"/>
    </source>
</evidence>
<dbReference type="AlphaFoldDB" id="A0A9D3NYE3"/>
<sequence>MLDSEPQGAHVTHQDGFACAIALSHQEETQKCENVGNRGYSYADCTYVKPDYPSTYYGARCFCYTSPAIKWKDYWSTFHVEVTGHEDVVIVYPMEHRTCHSTDSLLQLTMCLMEYYWPSGVQKEKTVDIPLIEEEVFFMAKAPRSSTAYTLHVSKHRFNRMRFFLFVSGLTLFFFAGAVCRSSIFFYISGISLGMTSIYLFLLLALKKFIPSQGLFLLLFGAGSGLSYLGIQKLINKREEILTLYWRELLGYLLVSGFVSLVLCYRLGPVTSGRTLSVMTWTLQAVGVVVACHGVTYAPVSWVLLSLLLGFKVLPLLLALVLAIRRQVSWLLWTFLGLFQRRRSSKSRLLTEEEYREQAERHTRASLEELRRYCNNPGFPAWDTVLRLRAPQRFAEFLRSGAHVMPSELQSHELDRYSGFSTEHDDNTLLDSTHTKAASVDFSDDEINTHTPQTPNLSSFSSPSPALHTPLAYTPPFCPYPSTPYPPTPYIPTTPERPLTDDDDEPF</sequence>
<dbReference type="InterPro" id="IPR019358">
    <property type="entry name" value="NEMP_fam"/>
</dbReference>
<dbReference type="GO" id="GO:0005637">
    <property type="term" value="C:nuclear inner membrane"/>
    <property type="evidence" value="ECO:0007669"/>
    <property type="project" value="UniProtKB-SubCell"/>
</dbReference>
<evidence type="ECO:0000256" key="7">
    <source>
        <dbReference type="ARBA" id="ARBA00023242"/>
    </source>
</evidence>
<feature type="compositionally biased region" description="Pro residues" evidence="8">
    <location>
        <begin position="478"/>
        <end position="492"/>
    </location>
</feature>
<evidence type="ECO:0000256" key="3">
    <source>
        <dbReference type="ARBA" id="ARBA00022692"/>
    </source>
</evidence>
<keyword evidence="4" id="KW-0732">Signal</keyword>
<feature type="region of interest" description="Disordered" evidence="8">
    <location>
        <begin position="478"/>
        <end position="507"/>
    </location>
</feature>
<feature type="transmembrane region" description="Helical" evidence="9">
    <location>
        <begin position="280"/>
        <end position="304"/>
    </location>
</feature>
<evidence type="ECO:0000256" key="5">
    <source>
        <dbReference type="ARBA" id="ARBA00022989"/>
    </source>
</evidence>
<evidence type="ECO:0000256" key="9">
    <source>
        <dbReference type="SAM" id="Phobius"/>
    </source>
</evidence>
<dbReference type="PANTHER" id="PTHR13598:SF5">
    <property type="entry name" value="NUCLEAR ENVELOPE INTEGRAL MEMBRANE PROTEIN 2"/>
    <property type="match status" value="1"/>
</dbReference>
<evidence type="ECO:0000256" key="4">
    <source>
        <dbReference type="ARBA" id="ARBA00022729"/>
    </source>
</evidence>
<feature type="transmembrane region" description="Helical" evidence="9">
    <location>
        <begin position="251"/>
        <end position="268"/>
    </location>
</feature>
<name>A0A9D3NYE3_9TELE</name>
<feature type="transmembrane region" description="Helical" evidence="9">
    <location>
        <begin position="184"/>
        <end position="206"/>
    </location>
</feature>
<keyword evidence="3 9" id="KW-0812">Transmembrane</keyword>
<proteinExistence type="inferred from homology"/>
<comment type="similarity">
    <text evidence="2">Belongs to the NEMP family.</text>
</comment>
<dbReference type="OrthoDB" id="509138at2759"/>
<accession>A0A9D3NYE3</accession>
<feature type="compositionally biased region" description="Polar residues" evidence="8">
    <location>
        <begin position="449"/>
        <end position="464"/>
    </location>
</feature>
<keyword evidence="7" id="KW-0539">Nucleus</keyword>
<evidence type="ECO:0008006" key="12">
    <source>
        <dbReference type="Google" id="ProtNLM"/>
    </source>
</evidence>
<keyword evidence="6 9" id="KW-0472">Membrane</keyword>
<gene>
    <name evidence="10" type="ORF">KOW79_004761</name>
</gene>
<feature type="region of interest" description="Disordered" evidence="8">
    <location>
        <begin position="445"/>
        <end position="465"/>
    </location>
</feature>
<dbReference type="PANTHER" id="PTHR13598">
    <property type="entry name" value="AT07567P-RELATED"/>
    <property type="match status" value="1"/>
</dbReference>
<keyword evidence="11" id="KW-1185">Reference proteome</keyword>
<feature type="transmembrane region" description="Helical" evidence="9">
    <location>
        <begin position="213"/>
        <end position="231"/>
    </location>
</feature>
<comment type="caution">
    <text evidence="10">The sequence shown here is derived from an EMBL/GenBank/DDBJ whole genome shotgun (WGS) entry which is preliminary data.</text>
</comment>
<protein>
    <recommendedName>
        <fullName evidence="12">Nuclear envelope integral membrane protein 2</fullName>
    </recommendedName>
</protein>
<reference evidence="10 11" key="1">
    <citation type="submission" date="2021-06" db="EMBL/GenBank/DDBJ databases">
        <title>Chromosome-level genome assembly of the red-tail catfish (Hemibagrus wyckioides).</title>
        <authorList>
            <person name="Shao F."/>
        </authorList>
    </citation>
    <scope>NUCLEOTIDE SEQUENCE [LARGE SCALE GENOMIC DNA]</scope>
    <source>
        <strain evidence="10">EC202008001</strain>
        <tissue evidence="10">Blood</tissue>
    </source>
</reference>